<name>A0A1I1SNK2_9GAMM</name>
<feature type="region of interest" description="Disordered" evidence="1">
    <location>
        <begin position="72"/>
        <end position="107"/>
    </location>
</feature>
<reference evidence="3 4" key="1">
    <citation type="submission" date="2016-10" db="EMBL/GenBank/DDBJ databases">
        <authorList>
            <person name="de Groot N.N."/>
        </authorList>
    </citation>
    <scope>NUCLEOTIDE SEQUENCE [LARGE SCALE GENOMIC DNA]</scope>
    <source>
        <strain evidence="3 4">DSM 6059</strain>
    </source>
</reference>
<evidence type="ECO:0008006" key="5">
    <source>
        <dbReference type="Google" id="ProtNLM"/>
    </source>
</evidence>
<gene>
    <name evidence="3" type="ORF">SAMN02745724_04642</name>
</gene>
<evidence type="ECO:0000256" key="1">
    <source>
        <dbReference type="SAM" id="MobiDB-lite"/>
    </source>
</evidence>
<keyword evidence="4" id="KW-1185">Reference proteome</keyword>
<dbReference type="AlphaFoldDB" id="A0A1I1SNK2"/>
<dbReference type="Proteomes" id="UP000198862">
    <property type="component" value="Unassembled WGS sequence"/>
</dbReference>
<dbReference type="InterPro" id="IPR049806">
    <property type="entry name" value="MasK-like_C"/>
</dbReference>
<sequence length="322" mass="36439">MKQVIAENNQLIWFDYEANNKSFTRITMTFLGLTIVFAMVVKLTQLPEITRAKKEKIPVQLTQFIDRIKIVPKPKPKPKPKAEVKKQTTVPKIKQKPDVAKKSKKMKPAVKVKEKALEKAKDKAKRSGLLALADDLALMRDSLDFAPLVQAKKLNKIEPKAIKTERVMLAKKMPLKSTGLDQGQLSQTRLASTALAQRNLVALAAEVSDDVEAQYDELDQDRSNAKEQRKIDSIRQVLDKNKGAIYTLYRRALRKDPSLEGKVTIELVIEENGSVSMCQILLSELNNPEIERKLISRIKLINFGANLGSQTRLNYSFNFLPF</sequence>
<dbReference type="EMBL" id="FOLO01000061">
    <property type="protein sequence ID" value="SFD48027.1"/>
    <property type="molecule type" value="Genomic_DNA"/>
</dbReference>
<protein>
    <recommendedName>
        <fullName evidence="5">Outer membrane transport energization protein TonB</fullName>
    </recommendedName>
</protein>
<dbReference type="OrthoDB" id="7057177at2"/>
<keyword evidence="2" id="KW-0472">Membrane</keyword>
<accession>A0A1I1SNK2</accession>
<keyword evidence="2" id="KW-1133">Transmembrane helix</keyword>
<evidence type="ECO:0000313" key="3">
    <source>
        <dbReference type="EMBL" id="SFD48027.1"/>
    </source>
</evidence>
<dbReference type="NCBIfam" id="NF033768">
    <property type="entry name" value="myxo_SS_tail"/>
    <property type="match status" value="1"/>
</dbReference>
<organism evidence="3 4">
    <name type="scientific">Pseudoalteromonas denitrificans DSM 6059</name>
    <dbReference type="NCBI Taxonomy" id="1123010"/>
    <lineage>
        <taxon>Bacteria</taxon>
        <taxon>Pseudomonadati</taxon>
        <taxon>Pseudomonadota</taxon>
        <taxon>Gammaproteobacteria</taxon>
        <taxon>Alteromonadales</taxon>
        <taxon>Pseudoalteromonadaceae</taxon>
        <taxon>Pseudoalteromonas</taxon>
    </lineage>
</organism>
<evidence type="ECO:0000256" key="2">
    <source>
        <dbReference type="SAM" id="Phobius"/>
    </source>
</evidence>
<proteinExistence type="predicted"/>
<evidence type="ECO:0000313" key="4">
    <source>
        <dbReference type="Proteomes" id="UP000198862"/>
    </source>
</evidence>
<dbReference type="STRING" id="1123010.SAMN02745724_04642"/>
<feature type="transmembrane region" description="Helical" evidence="2">
    <location>
        <begin position="23"/>
        <end position="44"/>
    </location>
</feature>
<keyword evidence="2" id="KW-0812">Transmembrane</keyword>
<dbReference type="RefSeq" id="WP_091990402.1">
    <property type="nucleotide sequence ID" value="NZ_FOLO01000061.1"/>
</dbReference>